<gene>
    <name evidence="9" type="ORF">BW731_11505</name>
</gene>
<comment type="subcellular location">
    <subcellularLocation>
        <location evidence="1">Cell membrane</location>
        <topology evidence="1">Multi-pass membrane protein</topology>
    </subcellularLocation>
</comment>
<feature type="transmembrane region" description="Helical" evidence="7">
    <location>
        <begin position="195"/>
        <end position="215"/>
    </location>
</feature>
<protein>
    <recommendedName>
        <fullName evidence="8">Threonine/serine exporter-like N-terminal domain-containing protein</fullName>
    </recommendedName>
</protein>
<evidence type="ECO:0000259" key="8">
    <source>
        <dbReference type="Pfam" id="PF06738"/>
    </source>
</evidence>
<dbReference type="GO" id="GO:0005886">
    <property type="term" value="C:plasma membrane"/>
    <property type="evidence" value="ECO:0007669"/>
    <property type="project" value="UniProtKB-SubCell"/>
</dbReference>
<keyword evidence="10" id="KW-1185">Reference proteome</keyword>
<comment type="similarity">
    <text evidence="6">Belongs to the ThrE exporter (TC 2.A.79) family.</text>
</comment>
<proteinExistence type="inferred from homology"/>
<dbReference type="InterPro" id="IPR010619">
    <property type="entry name" value="ThrE-like_N"/>
</dbReference>
<evidence type="ECO:0000256" key="1">
    <source>
        <dbReference type="ARBA" id="ARBA00004651"/>
    </source>
</evidence>
<evidence type="ECO:0000256" key="7">
    <source>
        <dbReference type="SAM" id="Phobius"/>
    </source>
</evidence>
<keyword evidence="4 7" id="KW-1133">Transmembrane helix</keyword>
<feature type="domain" description="Threonine/serine exporter-like N-terminal" evidence="8">
    <location>
        <begin position="14"/>
        <end position="242"/>
    </location>
</feature>
<evidence type="ECO:0000256" key="2">
    <source>
        <dbReference type="ARBA" id="ARBA00022475"/>
    </source>
</evidence>
<evidence type="ECO:0000313" key="9">
    <source>
        <dbReference type="EMBL" id="OPF88747.1"/>
    </source>
</evidence>
<feature type="transmembrane region" description="Helical" evidence="7">
    <location>
        <begin position="227"/>
        <end position="247"/>
    </location>
</feature>
<evidence type="ECO:0000256" key="4">
    <source>
        <dbReference type="ARBA" id="ARBA00022989"/>
    </source>
</evidence>
<comment type="caution">
    <text evidence="9">The sequence shown here is derived from an EMBL/GenBank/DDBJ whole genome shotgun (WGS) entry which is preliminary data.</text>
</comment>
<feature type="transmembrane region" description="Helical" evidence="7">
    <location>
        <begin position="166"/>
        <end position="186"/>
    </location>
</feature>
<dbReference type="PANTHER" id="PTHR34390">
    <property type="entry name" value="UPF0442 PROTEIN YJJB-RELATED"/>
    <property type="match status" value="1"/>
</dbReference>
<reference evidence="9 10" key="1">
    <citation type="submission" date="2017-02" db="EMBL/GenBank/DDBJ databases">
        <title>Vagococcus cremeus sp. nov., isolated from the small intestine of a marten, Martes flavigula.</title>
        <authorList>
            <person name="Tak E.J."/>
            <person name="Bae J.-W."/>
        </authorList>
    </citation>
    <scope>NUCLEOTIDE SEQUENCE [LARGE SCALE GENOMIC DNA]</scope>
    <source>
        <strain evidence="9 10">D7T301</strain>
    </source>
</reference>
<feature type="transmembrane region" description="Helical" evidence="7">
    <location>
        <begin position="143"/>
        <end position="160"/>
    </location>
</feature>
<accession>A0A1V4DJH7</accession>
<dbReference type="Proteomes" id="UP000189970">
    <property type="component" value="Unassembled WGS sequence"/>
</dbReference>
<organism evidence="9 10">
    <name type="scientific">Vagococcus martis</name>
    <dbReference type="NCBI Taxonomy" id="1768210"/>
    <lineage>
        <taxon>Bacteria</taxon>
        <taxon>Bacillati</taxon>
        <taxon>Bacillota</taxon>
        <taxon>Bacilli</taxon>
        <taxon>Lactobacillales</taxon>
        <taxon>Enterococcaceae</taxon>
        <taxon>Vagococcus</taxon>
    </lineage>
</organism>
<evidence type="ECO:0000256" key="6">
    <source>
        <dbReference type="ARBA" id="ARBA00034125"/>
    </source>
</evidence>
<evidence type="ECO:0000313" key="10">
    <source>
        <dbReference type="Proteomes" id="UP000189970"/>
    </source>
</evidence>
<dbReference type="GO" id="GO:0022857">
    <property type="term" value="F:transmembrane transporter activity"/>
    <property type="evidence" value="ECO:0007669"/>
    <property type="project" value="InterPro"/>
</dbReference>
<dbReference type="AlphaFoldDB" id="A0A1V4DJH7"/>
<name>A0A1V4DJH7_9ENTE</name>
<evidence type="ECO:0000256" key="5">
    <source>
        <dbReference type="ARBA" id="ARBA00023136"/>
    </source>
</evidence>
<dbReference type="InterPro" id="IPR050539">
    <property type="entry name" value="ThrE_Dicarb/AminoAcid_Exp"/>
</dbReference>
<keyword evidence="3 7" id="KW-0812">Transmembrane</keyword>
<evidence type="ECO:0000256" key="3">
    <source>
        <dbReference type="ARBA" id="ARBA00022692"/>
    </source>
</evidence>
<keyword evidence="5 7" id="KW-0472">Membrane</keyword>
<dbReference type="Pfam" id="PF06738">
    <property type="entry name" value="ThrE"/>
    <property type="match status" value="1"/>
</dbReference>
<dbReference type="PANTHER" id="PTHR34390:SF2">
    <property type="entry name" value="SUCCINATE TRANSPORTER SUBUNIT YJJP-RELATED"/>
    <property type="match status" value="1"/>
</dbReference>
<keyword evidence="2" id="KW-1003">Cell membrane</keyword>
<sequence>MDKDVSMINTETRVALFYGKLLLENNYAVVEVREKLKKLLDFMDLDNYSIFMTQTGLVLINLDTNEVKMINAAKTSYNFEKIGKMEETIKSFYDKKLSLEDFYNALQQIDRNTYAFSKVFQLISAGAICSSMFVLISGLSAQLIVAFGVGALAYYIYMLLDTYIDVQIFSIFVASCFISITANILFSHQVIDSKFSIFLACIMPFLPGASLVNSIRSSIQGDYITGLAQGISTINTAIMLTLPFIYLL</sequence>
<dbReference type="RefSeq" id="WP_079348294.1">
    <property type="nucleotide sequence ID" value="NZ_MVAB01000001.1"/>
</dbReference>
<dbReference type="GO" id="GO:0015744">
    <property type="term" value="P:succinate transport"/>
    <property type="evidence" value="ECO:0007669"/>
    <property type="project" value="TreeGrafter"/>
</dbReference>
<dbReference type="EMBL" id="MVAB01000001">
    <property type="protein sequence ID" value="OPF88747.1"/>
    <property type="molecule type" value="Genomic_DNA"/>
</dbReference>